<keyword evidence="1" id="KW-0732">Signal</keyword>
<dbReference type="OrthoDB" id="4258390at2"/>
<evidence type="ECO:0000256" key="1">
    <source>
        <dbReference type="SAM" id="SignalP"/>
    </source>
</evidence>
<protein>
    <submittedName>
        <fullName evidence="2">Uncharacterized protein</fullName>
    </submittedName>
</protein>
<feature type="chain" id="PRO_5025057698" evidence="1">
    <location>
        <begin position="31"/>
        <end position="123"/>
    </location>
</feature>
<keyword evidence="3" id="KW-1185">Reference proteome</keyword>
<organism evidence="2 3">
    <name type="scientific">Saccharothrix syringae</name>
    <name type="common">Nocardiopsis syringae</name>
    <dbReference type="NCBI Taxonomy" id="103733"/>
    <lineage>
        <taxon>Bacteria</taxon>
        <taxon>Bacillati</taxon>
        <taxon>Actinomycetota</taxon>
        <taxon>Actinomycetes</taxon>
        <taxon>Pseudonocardiales</taxon>
        <taxon>Pseudonocardiaceae</taxon>
        <taxon>Saccharothrix</taxon>
    </lineage>
</organism>
<reference evidence="3" key="1">
    <citation type="journal article" date="2021" name="Curr. Microbiol.">
        <title>Complete genome of nocamycin-producing strain Saccharothrix syringae NRRL B-16468 reveals the biosynthetic potential for secondary metabolites.</title>
        <authorList>
            <person name="Mo X."/>
            <person name="Yang S."/>
        </authorList>
    </citation>
    <scope>NUCLEOTIDE SEQUENCE [LARGE SCALE GENOMIC DNA]</scope>
    <source>
        <strain evidence="3">ATCC 51364 / DSM 43886 / JCM 6844 / KCTC 9398 / NBRC 14523 / NRRL B-16468 / INA 2240</strain>
    </source>
</reference>
<evidence type="ECO:0000313" key="3">
    <source>
        <dbReference type="Proteomes" id="UP000325787"/>
    </source>
</evidence>
<dbReference type="KEGG" id="ssyi:EKG83_23095"/>
<accession>A0A5Q0H181</accession>
<dbReference type="Proteomes" id="UP000325787">
    <property type="component" value="Chromosome"/>
</dbReference>
<evidence type="ECO:0000313" key="2">
    <source>
        <dbReference type="EMBL" id="QFZ19929.1"/>
    </source>
</evidence>
<dbReference type="RefSeq" id="WP_153278316.1">
    <property type="nucleotide sequence ID" value="NZ_CP034550.1"/>
</dbReference>
<gene>
    <name evidence="2" type="ORF">EKG83_23095</name>
</gene>
<sequence length="123" mass="12767">MSIQDVVRRTGRAVALVGASLLVGTGVAAAAPAGEDPGVGPYAVYVSQGEDYAQFLGGVVSVCDMEGDGNLVYAEYRLPNNTIGRVTDDNGVTPGCGSVTVTITHLRVCENDIFGDSCSEWRP</sequence>
<dbReference type="AlphaFoldDB" id="A0A5Q0H181"/>
<dbReference type="EMBL" id="CP034550">
    <property type="protein sequence ID" value="QFZ19929.1"/>
    <property type="molecule type" value="Genomic_DNA"/>
</dbReference>
<proteinExistence type="predicted"/>
<feature type="signal peptide" evidence="1">
    <location>
        <begin position="1"/>
        <end position="30"/>
    </location>
</feature>
<name>A0A5Q0H181_SACSY</name>